<gene>
    <name evidence="4" type="primary">mce</name>
    <name evidence="4" type="ORF">KM295_01630</name>
</gene>
<dbReference type="RefSeq" id="WP_256028124.1">
    <property type="nucleotide sequence ID" value="NZ_JAHLKM010000001.1"/>
</dbReference>
<evidence type="ECO:0000256" key="2">
    <source>
        <dbReference type="ARBA" id="ARBA00022723"/>
    </source>
</evidence>
<name>A0A9R1CR66_9EURY</name>
<keyword evidence="5" id="KW-1185">Reference proteome</keyword>
<feature type="domain" description="VOC" evidence="3">
    <location>
        <begin position="2"/>
        <end position="127"/>
    </location>
</feature>
<dbReference type="Proteomes" id="UP001139494">
    <property type="component" value="Unassembled WGS sequence"/>
</dbReference>
<accession>A0A9R1CR66</accession>
<evidence type="ECO:0000256" key="1">
    <source>
        <dbReference type="ARBA" id="ARBA00009308"/>
    </source>
</evidence>
<proteinExistence type="inferred from homology"/>
<dbReference type="NCBIfam" id="TIGR03081">
    <property type="entry name" value="metmalonyl_epim"/>
    <property type="match status" value="1"/>
</dbReference>
<dbReference type="Pfam" id="PF13669">
    <property type="entry name" value="Glyoxalase_4"/>
    <property type="match status" value="1"/>
</dbReference>
<dbReference type="PANTHER" id="PTHR43048:SF3">
    <property type="entry name" value="METHYLMALONYL-COA EPIMERASE, MITOCHONDRIAL"/>
    <property type="match status" value="1"/>
</dbReference>
<dbReference type="PANTHER" id="PTHR43048">
    <property type="entry name" value="METHYLMALONYL-COA EPIMERASE"/>
    <property type="match status" value="1"/>
</dbReference>
<dbReference type="Gene3D" id="3.10.180.10">
    <property type="entry name" value="2,3-Dihydroxybiphenyl 1,2-Dioxygenase, domain 1"/>
    <property type="match status" value="1"/>
</dbReference>
<dbReference type="InterPro" id="IPR029068">
    <property type="entry name" value="Glyas_Bleomycin-R_OHBP_Dase"/>
</dbReference>
<keyword evidence="2" id="KW-0479">Metal-binding</keyword>
<dbReference type="InterPro" id="IPR037523">
    <property type="entry name" value="VOC_core"/>
</dbReference>
<dbReference type="GO" id="GO:0046872">
    <property type="term" value="F:metal ion binding"/>
    <property type="evidence" value="ECO:0007669"/>
    <property type="project" value="UniProtKB-KW"/>
</dbReference>
<comment type="similarity">
    <text evidence="1">Belongs to the methylmalonyl-CoA epimerase family.</text>
</comment>
<dbReference type="GO" id="GO:0046491">
    <property type="term" value="P:L-methylmalonyl-CoA metabolic process"/>
    <property type="evidence" value="ECO:0007669"/>
    <property type="project" value="TreeGrafter"/>
</dbReference>
<sequence length="127" mass="13964">MRFDHVGVATEDAEGLAFLYEDLLGCSIAHEERFEGLKIIFLELENGYFELLEPTGEGTVARYLEENGDGVHHVAVETDDINRALETAEAVGVELIDSEPRQGAWGHQVAFLHPGSTGGVLIEFVEH</sequence>
<keyword evidence="4" id="KW-0413">Isomerase</keyword>
<comment type="caution">
    <text evidence="4">The sequence shown here is derived from an EMBL/GenBank/DDBJ whole genome shotgun (WGS) entry which is preliminary data.</text>
</comment>
<dbReference type="CDD" id="cd07249">
    <property type="entry name" value="MMCE"/>
    <property type="match status" value="1"/>
</dbReference>
<evidence type="ECO:0000313" key="5">
    <source>
        <dbReference type="Proteomes" id="UP001139494"/>
    </source>
</evidence>
<dbReference type="SUPFAM" id="SSF54593">
    <property type="entry name" value="Glyoxalase/Bleomycin resistance protein/Dihydroxybiphenyl dioxygenase"/>
    <property type="match status" value="1"/>
</dbReference>
<dbReference type="PROSITE" id="PS51819">
    <property type="entry name" value="VOC"/>
    <property type="match status" value="1"/>
</dbReference>
<dbReference type="InterPro" id="IPR017515">
    <property type="entry name" value="MeMalonyl-CoA_epimerase"/>
</dbReference>
<dbReference type="EMBL" id="JAHLKM010000001">
    <property type="protein sequence ID" value="MCQ4332206.1"/>
    <property type="molecule type" value="Genomic_DNA"/>
</dbReference>
<dbReference type="GO" id="GO:0004493">
    <property type="term" value="F:methylmalonyl-CoA epimerase activity"/>
    <property type="evidence" value="ECO:0007669"/>
    <property type="project" value="UniProtKB-EC"/>
</dbReference>
<dbReference type="AlphaFoldDB" id="A0A9R1CR66"/>
<dbReference type="InterPro" id="IPR051785">
    <property type="entry name" value="MMCE/EMCE_epimerase"/>
</dbReference>
<dbReference type="EC" id="5.1.99.1" evidence="4"/>
<evidence type="ECO:0000313" key="4">
    <source>
        <dbReference type="EMBL" id="MCQ4332206.1"/>
    </source>
</evidence>
<organism evidence="4 5">
    <name type="scientific">Natronomonas aquatica</name>
    <dbReference type="NCBI Taxonomy" id="2841590"/>
    <lineage>
        <taxon>Archaea</taxon>
        <taxon>Methanobacteriati</taxon>
        <taxon>Methanobacteriota</taxon>
        <taxon>Stenosarchaea group</taxon>
        <taxon>Halobacteria</taxon>
        <taxon>Halobacteriales</taxon>
        <taxon>Natronomonadaceae</taxon>
        <taxon>Natronomonas</taxon>
    </lineage>
</organism>
<reference evidence="4" key="1">
    <citation type="journal article" date="2023" name="Front. Microbiol.">
        <title>Genomic-based phylogenetic and metabolic analyses of the genus Natronomonas, and description of Natronomonas aquatica sp. nov.</title>
        <authorList>
            <person name="Garcia-Roldan A."/>
            <person name="Duran-Viseras A."/>
            <person name="de la Haba R.R."/>
            <person name="Corral P."/>
            <person name="Sanchez-Porro C."/>
            <person name="Ventosa A."/>
        </authorList>
    </citation>
    <scope>NUCLEOTIDE SEQUENCE</scope>
    <source>
        <strain evidence="4">F2-12</strain>
    </source>
</reference>
<protein>
    <submittedName>
        <fullName evidence="4">Methylmalonyl-CoA epimerase</fullName>
        <ecNumber evidence="4">5.1.99.1</ecNumber>
    </submittedName>
</protein>
<evidence type="ECO:0000259" key="3">
    <source>
        <dbReference type="PROSITE" id="PS51819"/>
    </source>
</evidence>